<evidence type="ECO:0000313" key="3">
    <source>
        <dbReference type="EMBL" id="QDS87887.1"/>
    </source>
</evidence>
<dbReference type="RefSeq" id="WP_145344573.1">
    <property type="nucleotide sequence ID" value="NZ_CP036261.1"/>
</dbReference>
<organism evidence="3 4">
    <name type="scientific">Rosistilla ulvae</name>
    <dbReference type="NCBI Taxonomy" id="1930277"/>
    <lineage>
        <taxon>Bacteria</taxon>
        <taxon>Pseudomonadati</taxon>
        <taxon>Planctomycetota</taxon>
        <taxon>Planctomycetia</taxon>
        <taxon>Pirellulales</taxon>
        <taxon>Pirellulaceae</taxon>
        <taxon>Rosistilla</taxon>
    </lineage>
</organism>
<gene>
    <name evidence="3" type="ORF">EC9_20700</name>
</gene>
<proteinExistence type="predicted"/>
<dbReference type="PANTHER" id="PTHR35894">
    <property type="entry name" value="GENERAL SECRETION PATHWAY PROTEIN A-RELATED"/>
    <property type="match status" value="1"/>
</dbReference>
<dbReference type="EMBL" id="CP036261">
    <property type="protein sequence ID" value="QDS87887.1"/>
    <property type="molecule type" value="Genomic_DNA"/>
</dbReference>
<name>A0A517LZ31_9BACT</name>
<keyword evidence="4" id="KW-1185">Reference proteome</keyword>
<evidence type="ECO:0000259" key="2">
    <source>
        <dbReference type="Pfam" id="PF13401"/>
    </source>
</evidence>
<dbReference type="GO" id="GO:0016887">
    <property type="term" value="F:ATP hydrolysis activity"/>
    <property type="evidence" value="ECO:0007669"/>
    <property type="project" value="InterPro"/>
</dbReference>
<feature type="region of interest" description="Disordered" evidence="1">
    <location>
        <begin position="281"/>
        <end position="300"/>
    </location>
</feature>
<dbReference type="Pfam" id="PF13401">
    <property type="entry name" value="AAA_22"/>
    <property type="match status" value="1"/>
</dbReference>
<dbReference type="KEGG" id="ruv:EC9_20700"/>
<feature type="domain" description="ORC1/DEAH AAA+ ATPase" evidence="2">
    <location>
        <begin position="49"/>
        <end position="177"/>
    </location>
</feature>
<accession>A0A517LZ31</accession>
<dbReference type="InterPro" id="IPR049945">
    <property type="entry name" value="AAA_22"/>
</dbReference>
<dbReference type="OrthoDB" id="227226at2"/>
<feature type="compositionally biased region" description="Low complexity" evidence="1">
    <location>
        <begin position="281"/>
        <end position="293"/>
    </location>
</feature>
<dbReference type="InterPro" id="IPR027417">
    <property type="entry name" value="P-loop_NTPase"/>
</dbReference>
<sequence length="771" mass="83452">MAEKNDPHVESKFYFAASPFPATPQAESYCGIGSVEETRRRIKRSIERAEGPSIVIGGPGLGKSLLCNLIANDYRSLYKVAFLSEGQIDTSRELLQAIMFQLDLPYRDQEEGELRLALIDFLRPKENSGDNGTLLIIDEAQSLSSELLEEIRMISSIVRDGKPRVRTLLAGGLRLDENLADPRLASFSQRVATRCYLHALSVGETADYIRQQLQRVGAEPQELIRDEAISSVHSASDGIPRLINQLMNHVLYFAEQQAIEIITPEIVQDAWADLQQLPVPSRPATRTAATSAVDFGPLGSDDEAGSIEFGELSDIDTDADFDSEPLDDDLERSAELKNDSDELEPIDRDQVVSESFEMLEACVQLVAEHERDHFAFDAGTPSETSLADAFAAAFGVESVIAEGHESSEDEQQPNYVLGQYEDGAAEANDATEAVDDCQSIAATDADSVEATAADAVTDQPTAEADQSVAGEVASLTFRDFPVVHLSTKGCCSESECEGDACSNDQPVAEVHTSDDQDQPTCDLQDVQTAASENELDSETVCFREEIAANVDLQIAEQVATDFEMNNVTDEPVTSESAFGTIDDSVWNADFADRDAIAATDLPETSDQPIGSAPQPIDPFGDDFDDEIAIEVHQPGNLLFPAVNDSSVAPLADAEANPALWIAGVDDANDPPRSEHEDLLRTEVISINRAAIDTNPGVVSGHFQGLQARGHAAHANVKPKAARDIEVADDRDLLIIEDEVQDIDGIVPQPAIPAAAKTLNDLTTLFSRIRKG</sequence>
<evidence type="ECO:0000256" key="1">
    <source>
        <dbReference type="SAM" id="MobiDB-lite"/>
    </source>
</evidence>
<dbReference type="AlphaFoldDB" id="A0A517LZ31"/>
<dbReference type="Gene3D" id="3.40.50.300">
    <property type="entry name" value="P-loop containing nucleotide triphosphate hydrolases"/>
    <property type="match status" value="1"/>
</dbReference>
<protein>
    <recommendedName>
        <fullName evidence="2">ORC1/DEAH AAA+ ATPase domain-containing protein</fullName>
    </recommendedName>
</protein>
<dbReference type="PANTHER" id="PTHR35894:SF1">
    <property type="entry name" value="PHOSPHORIBULOKINASE _ URIDINE KINASE FAMILY"/>
    <property type="match status" value="1"/>
</dbReference>
<dbReference type="Proteomes" id="UP000319557">
    <property type="component" value="Chromosome"/>
</dbReference>
<dbReference type="InterPro" id="IPR052026">
    <property type="entry name" value="ExeA_AAA_ATPase_DNA-bind"/>
</dbReference>
<dbReference type="CDD" id="cd00009">
    <property type="entry name" value="AAA"/>
    <property type="match status" value="1"/>
</dbReference>
<reference evidence="3 4" key="1">
    <citation type="submission" date="2019-02" db="EMBL/GenBank/DDBJ databases">
        <title>Deep-cultivation of Planctomycetes and their phenomic and genomic characterization uncovers novel biology.</title>
        <authorList>
            <person name="Wiegand S."/>
            <person name="Jogler M."/>
            <person name="Boedeker C."/>
            <person name="Pinto D."/>
            <person name="Vollmers J."/>
            <person name="Rivas-Marin E."/>
            <person name="Kohn T."/>
            <person name="Peeters S.H."/>
            <person name="Heuer A."/>
            <person name="Rast P."/>
            <person name="Oberbeckmann S."/>
            <person name="Bunk B."/>
            <person name="Jeske O."/>
            <person name="Meyerdierks A."/>
            <person name="Storesund J.E."/>
            <person name="Kallscheuer N."/>
            <person name="Luecker S."/>
            <person name="Lage O.M."/>
            <person name="Pohl T."/>
            <person name="Merkel B.J."/>
            <person name="Hornburger P."/>
            <person name="Mueller R.-W."/>
            <person name="Bruemmer F."/>
            <person name="Labrenz M."/>
            <person name="Spormann A.M."/>
            <person name="Op den Camp H."/>
            <person name="Overmann J."/>
            <person name="Amann R."/>
            <person name="Jetten M.S.M."/>
            <person name="Mascher T."/>
            <person name="Medema M.H."/>
            <person name="Devos D.P."/>
            <person name="Kaster A.-K."/>
            <person name="Ovreas L."/>
            <person name="Rohde M."/>
            <person name="Galperin M.Y."/>
            <person name="Jogler C."/>
        </authorList>
    </citation>
    <scope>NUCLEOTIDE SEQUENCE [LARGE SCALE GENOMIC DNA]</scope>
    <source>
        <strain evidence="3 4">EC9</strain>
    </source>
</reference>
<dbReference type="SUPFAM" id="SSF52540">
    <property type="entry name" value="P-loop containing nucleoside triphosphate hydrolases"/>
    <property type="match status" value="1"/>
</dbReference>
<evidence type="ECO:0000313" key="4">
    <source>
        <dbReference type="Proteomes" id="UP000319557"/>
    </source>
</evidence>